<dbReference type="EMBL" id="LGRX02012335">
    <property type="protein sequence ID" value="KAK3267572.1"/>
    <property type="molecule type" value="Genomic_DNA"/>
</dbReference>
<dbReference type="GO" id="GO:0016757">
    <property type="term" value="F:glycosyltransferase activity"/>
    <property type="evidence" value="ECO:0007669"/>
    <property type="project" value="InterPro"/>
</dbReference>
<feature type="domain" description="Nucleotide-diphospho-sugar transferase" evidence="1">
    <location>
        <begin position="1"/>
        <end position="82"/>
    </location>
</feature>
<evidence type="ECO:0000313" key="2">
    <source>
        <dbReference type="EMBL" id="KAK3267572.1"/>
    </source>
</evidence>
<dbReference type="GO" id="GO:0080147">
    <property type="term" value="P:root hair cell development"/>
    <property type="evidence" value="ECO:0007669"/>
    <property type="project" value="InterPro"/>
</dbReference>
<dbReference type="InterPro" id="IPR005069">
    <property type="entry name" value="Nucl-diP-sugar_transferase"/>
</dbReference>
<keyword evidence="3" id="KW-1185">Reference proteome</keyword>
<sequence>MMDRLANRMASEDTWDQTAYNEEQFYSHFKEYYVAGVSSRVMNYLCFMNSKVLFRFVREDPELYAKHRPVAVHVNYHPEKPQRMVDIIKQYWEGTPNAIGKWHWGQGLKINKACTERSNRRDNFDANPTAKKMAAEVKAVWGGVKYVEFQPNGVFKTPWGVGSWGLALSGKDKFFADFVGTQHLLELIEWPTFKCTRCSDGDEIRIEFEA</sequence>
<dbReference type="PANTHER" id="PTHR46581">
    <property type="entry name" value="ARABINOSYLTRANSFERASE RRA3"/>
    <property type="match status" value="1"/>
</dbReference>
<dbReference type="Proteomes" id="UP001190700">
    <property type="component" value="Unassembled WGS sequence"/>
</dbReference>
<gene>
    <name evidence="2" type="ORF">CYMTET_23883</name>
</gene>
<accession>A0AAE0L0N4</accession>
<dbReference type="PANTHER" id="PTHR46581:SF3">
    <property type="entry name" value="ARABINOSYLTRANSFERASE RRA3"/>
    <property type="match status" value="1"/>
</dbReference>
<proteinExistence type="predicted"/>
<name>A0AAE0L0N4_9CHLO</name>
<dbReference type="AlphaFoldDB" id="A0AAE0L0N4"/>
<evidence type="ECO:0000259" key="1">
    <source>
        <dbReference type="Pfam" id="PF03407"/>
    </source>
</evidence>
<evidence type="ECO:0000313" key="3">
    <source>
        <dbReference type="Proteomes" id="UP001190700"/>
    </source>
</evidence>
<organism evidence="2 3">
    <name type="scientific">Cymbomonas tetramitiformis</name>
    <dbReference type="NCBI Taxonomy" id="36881"/>
    <lineage>
        <taxon>Eukaryota</taxon>
        <taxon>Viridiplantae</taxon>
        <taxon>Chlorophyta</taxon>
        <taxon>Pyramimonadophyceae</taxon>
        <taxon>Pyramimonadales</taxon>
        <taxon>Pyramimonadaceae</taxon>
        <taxon>Cymbomonas</taxon>
    </lineage>
</organism>
<comment type="caution">
    <text evidence="2">The sequence shown here is derived from an EMBL/GenBank/DDBJ whole genome shotgun (WGS) entry which is preliminary data.</text>
</comment>
<dbReference type="Pfam" id="PF03407">
    <property type="entry name" value="Nucleotid_trans"/>
    <property type="match status" value="1"/>
</dbReference>
<dbReference type="InterPro" id="IPR044290">
    <property type="entry name" value="RRA1/2/3"/>
</dbReference>
<protein>
    <recommendedName>
        <fullName evidence="1">Nucleotide-diphospho-sugar transferase domain-containing protein</fullName>
    </recommendedName>
</protein>
<reference evidence="2 3" key="1">
    <citation type="journal article" date="2015" name="Genome Biol. Evol.">
        <title>Comparative Genomics of a Bacterivorous Green Alga Reveals Evolutionary Causalities and Consequences of Phago-Mixotrophic Mode of Nutrition.</title>
        <authorList>
            <person name="Burns J.A."/>
            <person name="Paasch A."/>
            <person name="Narechania A."/>
            <person name="Kim E."/>
        </authorList>
    </citation>
    <scope>NUCLEOTIDE SEQUENCE [LARGE SCALE GENOMIC DNA]</scope>
    <source>
        <strain evidence="2 3">PLY_AMNH</strain>
    </source>
</reference>